<organism evidence="4 5">
    <name type="scientific">Aaosphaeria arxii CBS 175.79</name>
    <dbReference type="NCBI Taxonomy" id="1450172"/>
    <lineage>
        <taxon>Eukaryota</taxon>
        <taxon>Fungi</taxon>
        <taxon>Dikarya</taxon>
        <taxon>Ascomycota</taxon>
        <taxon>Pezizomycotina</taxon>
        <taxon>Dothideomycetes</taxon>
        <taxon>Pleosporomycetidae</taxon>
        <taxon>Pleosporales</taxon>
        <taxon>Pleosporales incertae sedis</taxon>
        <taxon>Aaosphaeria</taxon>
    </lineage>
</organism>
<dbReference type="Gene3D" id="4.10.240.10">
    <property type="entry name" value="Zn(2)-C6 fungal-type DNA-binding domain"/>
    <property type="match status" value="1"/>
</dbReference>
<dbReference type="Proteomes" id="UP000799778">
    <property type="component" value="Unassembled WGS sequence"/>
</dbReference>
<feature type="domain" description="Zn(2)-C6 fungal-type" evidence="3">
    <location>
        <begin position="3"/>
        <end position="30"/>
    </location>
</feature>
<feature type="region of interest" description="Disordered" evidence="2">
    <location>
        <begin position="58"/>
        <end position="97"/>
    </location>
</feature>
<dbReference type="OrthoDB" id="3801187at2759"/>
<gene>
    <name evidence="4" type="ORF">BU24DRAFT_455947</name>
</gene>
<dbReference type="RefSeq" id="XP_033377370.1">
    <property type="nucleotide sequence ID" value="XM_033531401.1"/>
</dbReference>
<feature type="non-terminal residue" evidence="4">
    <location>
        <position position="646"/>
    </location>
</feature>
<evidence type="ECO:0000313" key="5">
    <source>
        <dbReference type="Proteomes" id="UP000799778"/>
    </source>
</evidence>
<dbReference type="PANTHER" id="PTHR46910">
    <property type="entry name" value="TRANSCRIPTION FACTOR PDR1"/>
    <property type="match status" value="1"/>
</dbReference>
<protein>
    <recommendedName>
        <fullName evidence="3">Zn(2)-C6 fungal-type domain-containing protein</fullName>
    </recommendedName>
</protein>
<evidence type="ECO:0000256" key="2">
    <source>
        <dbReference type="SAM" id="MobiDB-lite"/>
    </source>
</evidence>
<dbReference type="AlphaFoldDB" id="A0A6A5X7Z0"/>
<evidence type="ECO:0000256" key="1">
    <source>
        <dbReference type="ARBA" id="ARBA00023242"/>
    </source>
</evidence>
<dbReference type="InterPro" id="IPR036864">
    <property type="entry name" value="Zn2-C6_fun-type_DNA-bd_sf"/>
</dbReference>
<feature type="compositionally biased region" description="Polar residues" evidence="2">
    <location>
        <begin position="85"/>
        <end position="95"/>
    </location>
</feature>
<accession>A0A6A5X7Z0</accession>
<evidence type="ECO:0000259" key="3">
    <source>
        <dbReference type="PROSITE" id="PS50048"/>
    </source>
</evidence>
<dbReference type="GO" id="GO:0008270">
    <property type="term" value="F:zinc ion binding"/>
    <property type="evidence" value="ECO:0007669"/>
    <property type="project" value="InterPro"/>
</dbReference>
<feature type="compositionally biased region" description="Acidic residues" evidence="2">
    <location>
        <begin position="67"/>
        <end position="83"/>
    </location>
</feature>
<keyword evidence="5" id="KW-1185">Reference proteome</keyword>
<proteinExistence type="predicted"/>
<dbReference type="GeneID" id="54288798"/>
<keyword evidence="1" id="KW-0539">Nucleus</keyword>
<dbReference type="InterPro" id="IPR050987">
    <property type="entry name" value="AtrR-like"/>
</dbReference>
<dbReference type="PROSITE" id="PS50048">
    <property type="entry name" value="ZN2_CY6_FUNGAL_2"/>
    <property type="match status" value="1"/>
</dbReference>
<evidence type="ECO:0000313" key="4">
    <source>
        <dbReference type="EMBL" id="KAF2009031.1"/>
    </source>
</evidence>
<dbReference type="CDD" id="cd00067">
    <property type="entry name" value="GAL4"/>
    <property type="match status" value="1"/>
</dbReference>
<dbReference type="Pfam" id="PF00172">
    <property type="entry name" value="Zn_clus"/>
    <property type="match status" value="1"/>
</dbReference>
<dbReference type="GO" id="GO:0000981">
    <property type="term" value="F:DNA-binding transcription factor activity, RNA polymerase II-specific"/>
    <property type="evidence" value="ECO:0007669"/>
    <property type="project" value="InterPro"/>
</dbReference>
<dbReference type="InterPro" id="IPR001138">
    <property type="entry name" value="Zn2Cys6_DnaBD"/>
</dbReference>
<sequence>MRACDRCWALKTQCDAGSPCSRCRRLGLECGDNRPVRRRGRPKRHTADRTGLAPVQLLPSAPTCTNCDDEGSGDVGDDMEPDSIDTATHSEQSPSFVPLGESPLPLEHERISPLHRPSSIDEQLVMSYSAGTSPIEDEETSGLSVVYRDAGANDPIPNEKSEYLLTLGLSLDIVTRLLSHSFAEITWWGLLAIILDDATGPREYLLTANTSSDSWEILCALLAIALQVDDSATCLAPHVSPELVIDTLRIEALRHIPTLTWKSCDVKLSQASILVLFSHFWCMHDSLVTIALSWNSLARIIWIEVHSRALSLEGVLATNSKCILEAIEIQETTLMLLHPSYEATCHQQIRDYERDKDDLQPNGVLESTPSGWKVFVEPSSLRNDLYGIILPLARLLRKALQNEKDEELNNELRRRLEQFYLDFPSSLVALDAVTYPYQAEAMIWFHGVYMLTYSHRDLLGLLLDPCWPSSDTFFNAFEHSLLLAEVLPTLLSIDPSLKSISASTTFFILLSSIISAIALWQFHEHELSNGPIKTAQNLPHGLRASIEIHIHFFDSLLSSQHRFNLDLFSAVCTILKALIGERDSDVSQTMAGTLYVLGHYRWCDQGTGIIKMTDKAASRFWHSSEFHWAEKLSLPTKSGLNDESDR</sequence>
<dbReference type="EMBL" id="ML978080">
    <property type="protein sequence ID" value="KAF2009031.1"/>
    <property type="molecule type" value="Genomic_DNA"/>
</dbReference>
<dbReference type="SUPFAM" id="SSF57701">
    <property type="entry name" value="Zn2/Cys6 DNA-binding domain"/>
    <property type="match status" value="1"/>
</dbReference>
<name>A0A6A5X7Z0_9PLEO</name>
<reference evidence="4" key="1">
    <citation type="journal article" date="2020" name="Stud. Mycol.">
        <title>101 Dothideomycetes genomes: a test case for predicting lifestyles and emergence of pathogens.</title>
        <authorList>
            <person name="Haridas S."/>
            <person name="Albert R."/>
            <person name="Binder M."/>
            <person name="Bloem J."/>
            <person name="Labutti K."/>
            <person name="Salamov A."/>
            <person name="Andreopoulos B."/>
            <person name="Baker S."/>
            <person name="Barry K."/>
            <person name="Bills G."/>
            <person name="Bluhm B."/>
            <person name="Cannon C."/>
            <person name="Castanera R."/>
            <person name="Culley D."/>
            <person name="Daum C."/>
            <person name="Ezra D."/>
            <person name="Gonzalez J."/>
            <person name="Henrissat B."/>
            <person name="Kuo A."/>
            <person name="Liang C."/>
            <person name="Lipzen A."/>
            <person name="Lutzoni F."/>
            <person name="Magnuson J."/>
            <person name="Mondo S."/>
            <person name="Nolan M."/>
            <person name="Ohm R."/>
            <person name="Pangilinan J."/>
            <person name="Park H.-J."/>
            <person name="Ramirez L."/>
            <person name="Alfaro M."/>
            <person name="Sun H."/>
            <person name="Tritt A."/>
            <person name="Yoshinaga Y."/>
            <person name="Zwiers L.-H."/>
            <person name="Turgeon B."/>
            <person name="Goodwin S."/>
            <person name="Spatafora J."/>
            <person name="Crous P."/>
            <person name="Grigoriev I."/>
        </authorList>
    </citation>
    <scope>NUCLEOTIDE SEQUENCE</scope>
    <source>
        <strain evidence="4">CBS 175.79</strain>
    </source>
</reference>
<dbReference type="PROSITE" id="PS00463">
    <property type="entry name" value="ZN2_CY6_FUNGAL_1"/>
    <property type="match status" value="1"/>
</dbReference>
<dbReference type="SMART" id="SM00066">
    <property type="entry name" value="GAL4"/>
    <property type="match status" value="1"/>
</dbReference>
<dbReference type="PANTHER" id="PTHR46910:SF1">
    <property type="entry name" value="MISCELLANEOUS ZN(II)2CYS6 TRANSCRIPTION FACTOR (EUROFUNG)-RELATED"/>
    <property type="match status" value="1"/>
</dbReference>